<feature type="transmembrane region" description="Helical" evidence="3">
    <location>
        <begin position="196"/>
        <end position="216"/>
    </location>
</feature>
<evidence type="ECO:0000256" key="2">
    <source>
        <dbReference type="ARBA" id="ARBA00006727"/>
    </source>
</evidence>
<accession>A0A1C7MZR8</accession>
<gene>
    <name evidence="5" type="primary">ESBP6_4</name>
    <name evidence="5" type="ORF">A0J61_09712</name>
</gene>
<dbReference type="InterPro" id="IPR020846">
    <property type="entry name" value="MFS_dom"/>
</dbReference>
<comment type="caution">
    <text evidence="5">The sequence shown here is derived from an EMBL/GenBank/DDBJ whole genome shotgun (WGS) entry which is preliminary data.</text>
</comment>
<feature type="transmembrane region" description="Helical" evidence="3">
    <location>
        <begin position="147"/>
        <end position="167"/>
    </location>
</feature>
<dbReference type="InterPro" id="IPR011701">
    <property type="entry name" value="MFS"/>
</dbReference>
<dbReference type="STRING" id="101091.A0A1C7MZR8"/>
<dbReference type="Proteomes" id="UP000093000">
    <property type="component" value="Unassembled WGS sequence"/>
</dbReference>
<feature type="transmembrane region" description="Helical" evidence="3">
    <location>
        <begin position="115"/>
        <end position="135"/>
    </location>
</feature>
<evidence type="ECO:0000259" key="4">
    <source>
        <dbReference type="PROSITE" id="PS50850"/>
    </source>
</evidence>
<sequence length="382" mass="41695">MTLCSVGIFQDYLDVHMFQDKVSNSQFKLSFVGTLLEICVNLMGPLAQIISSRFGSKSVLILGTILATLGLELASLGTEIWHFYLTQGVMFGAGASLLYVTAMSSAPLWFNKRRGFALGLASGGSGLGGLVLPFIVTPINEKLGIAWSFRILGFICLFCDVIACLFIKDRFPAKRSKEERSLKKIFDLSVFKDTNFLLWACGSVISLMGYFIPYFFLPAYATHLGLSASQGSALIAIMSAANFVGRISVGLIGDRIGRLNADIIFTFCCSISTLFGWTFAYTYSTLIGYSILFGLFCGSYFAMMTPITASILTPEQYRTGVSTLLLFNIIAIFGITIASAIETSANAEPYFSYKMFTGVVYLVGGIILVVLKIKIRGLFAKF</sequence>
<feature type="domain" description="Major facilitator superfamily (MFS) profile" evidence="4">
    <location>
        <begin position="1"/>
        <end position="376"/>
    </location>
</feature>
<dbReference type="InParanoid" id="A0A1C7MZR8"/>
<dbReference type="PANTHER" id="PTHR11360:SF284">
    <property type="entry name" value="EG:103B4.3 PROTEIN-RELATED"/>
    <property type="match status" value="1"/>
</dbReference>
<evidence type="ECO:0000313" key="6">
    <source>
        <dbReference type="Proteomes" id="UP000093000"/>
    </source>
</evidence>
<comment type="similarity">
    <text evidence="2">Belongs to the major facilitator superfamily. Monocarboxylate porter (TC 2.A.1.13) family.</text>
</comment>
<dbReference type="Pfam" id="PF07690">
    <property type="entry name" value="MFS_1"/>
    <property type="match status" value="1"/>
</dbReference>
<dbReference type="EMBL" id="LUGH01000917">
    <property type="protein sequence ID" value="OBZ82238.1"/>
    <property type="molecule type" value="Genomic_DNA"/>
</dbReference>
<dbReference type="GO" id="GO:0022857">
    <property type="term" value="F:transmembrane transporter activity"/>
    <property type="evidence" value="ECO:0007669"/>
    <property type="project" value="InterPro"/>
</dbReference>
<dbReference type="GO" id="GO:0016020">
    <property type="term" value="C:membrane"/>
    <property type="evidence" value="ECO:0007669"/>
    <property type="project" value="UniProtKB-SubCell"/>
</dbReference>
<feature type="transmembrane region" description="Helical" evidence="3">
    <location>
        <begin position="261"/>
        <end position="280"/>
    </location>
</feature>
<feature type="transmembrane region" description="Helical" evidence="3">
    <location>
        <begin position="353"/>
        <end position="371"/>
    </location>
</feature>
<name>A0A1C7MZR8_9FUNG</name>
<reference evidence="5 6" key="1">
    <citation type="submission" date="2016-03" db="EMBL/GenBank/DDBJ databases">
        <title>Choanephora cucurbitarum.</title>
        <authorList>
            <person name="Min B."/>
            <person name="Park H."/>
            <person name="Park J.-H."/>
            <person name="Shin H.-D."/>
            <person name="Choi I.-G."/>
        </authorList>
    </citation>
    <scope>NUCLEOTIDE SEQUENCE [LARGE SCALE GENOMIC DNA]</scope>
    <source>
        <strain evidence="5 6">KUS-F28377</strain>
    </source>
</reference>
<keyword evidence="6" id="KW-1185">Reference proteome</keyword>
<dbReference type="OrthoDB" id="6499973at2759"/>
<dbReference type="InterPro" id="IPR050327">
    <property type="entry name" value="Proton-linked_MCT"/>
</dbReference>
<dbReference type="PANTHER" id="PTHR11360">
    <property type="entry name" value="MONOCARBOXYLATE TRANSPORTER"/>
    <property type="match status" value="1"/>
</dbReference>
<keyword evidence="3" id="KW-0472">Membrane</keyword>
<dbReference type="Gene3D" id="1.20.1250.20">
    <property type="entry name" value="MFS general substrate transporter like domains"/>
    <property type="match status" value="2"/>
</dbReference>
<feature type="transmembrane region" description="Helical" evidence="3">
    <location>
        <begin position="59"/>
        <end position="77"/>
    </location>
</feature>
<organism evidence="5 6">
    <name type="scientific">Choanephora cucurbitarum</name>
    <dbReference type="NCBI Taxonomy" id="101091"/>
    <lineage>
        <taxon>Eukaryota</taxon>
        <taxon>Fungi</taxon>
        <taxon>Fungi incertae sedis</taxon>
        <taxon>Mucoromycota</taxon>
        <taxon>Mucoromycotina</taxon>
        <taxon>Mucoromycetes</taxon>
        <taxon>Mucorales</taxon>
        <taxon>Mucorineae</taxon>
        <taxon>Choanephoraceae</taxon>
        <taxon>Choanephoroideae</taxon>
        <taxon>Choanephora</taxon>
    </lineage>
</organism>
<protein>
    <submittedName>
        <fullName evidence="5">Putative transporter ESBP6</fullName>
    </submittedName>
</protein>
<dbReference type="AlphaFoldDB" id="A0A1C7MZR8"/>
<feature type="transmembrane region" description="Helical" evidence="3">
    <location>
        <begin position="286"/>
        <end position="312"/>
    </location>
</feature>
<keyword evidence="3" id="KW-0812">Transmembrane</keyword>
<proteinExistence type="inferred from homology"/>
<feature type="transmembrane region" description="Helical" evidence="3">
    <location>
        <begin position="228"/>
        <end position="249"/>
    </location>
</feature>
<evidence type="ECO:0000313" key="5">
    <source>
        <dbReference type="EMBL" id="OBZ82238.1"/>
    </source>
</evidence>
<feature type="transmembrane region" description="Helical" evidence="3">
    <location>
        <begin position="324"/>
        <end position="341"/>
    </location>
</feature>
<feature type="transmembrane region" description="Helical" evidence="3">
    <location>
        <begin position="83"/>
        <end position="103"/>
    </location>
</feature>
<dbReference type="PROSITE" id="PS50850">
    <property type="entry name" value="MFS"/>
    <property type="match status" value="1"/>
</dbReference>
<keyword evidence="3" id="KW-1133">Transmembrane helix</keyword>
<dbReference type="SUPFAM" id="SSF103473">
    <property type="entry name" value="MFS general substrate transporter"/>
    <property type="match status" value="1"/>
</dbReference>
<dbReference type="InterPro" id="IPR036259">
    <property type="entry name" value="MFS_trans_sf"/>
</dbReference>
<evidence type="ECO:0000256" key="1">
    <source>
        <dbReference type="ARBA" id="ARBA00004141"/>
    </source>
</evidence>
<comment type="subcellular location">
    <subcellularLocation>
        <location evidence="1">Membrane</location>
        <topology evidence="1">Multi-pass membrane protein</topology>
    </subcellularLocation>
</comment>
<evidence type="ECO:0000256" key="3">
    <source>
        <dbReference type="SAM" id="Phobius"/>
    </source>
</evidence>